<dbReference type="GO" id="GO:0007165">
    <property type="term" value="P:signal transduction"/>
    <property type="evidence" value="ECO:0007669"/>
    <property type="project" value="InterPro"/>
</dbReference>
<dbReference type="GO" id="GO:0051707">
    <property type="term" value="P:response to other organism"/>
    <property type="evidence" value="ECO:0007669"/>
    <property type="project" value="UniProtKB-ARBA"/>
</dbReference>
<dbReference type="Gene3D" id="3.80.10.10">
    <property type="entry name" value="Ribonuclease Inhibitor"/>
    <property type="match status" value="2"/>
</dbReference>
<dbReference type="SMART" id="SM00255">
    <property type="entry name" value="TIR"/>
    <property type="match status" value="1"/>
</dbReference>
<evidence type="ECO:0000259" key="5">
    <source>
        <dbReference type="PROSITE" id="PS50104"/>
    </source>
</evidence>
<gene>
    <name evidence="6" type="ORF">EUGRSUZ_D00735</name>
</gene>
<evidence type="ECO:0000256" key="4">
    <source>
        <dbReference type="ARBA" id="ARBA00023027"/>
    </source>
</evidence>
<dbReference type="Gramene" id="KCW76359">
    <property type="protein sequence ID" value="KCW76359"/>
    <property type="gene ID" value="EUGRSUZ_D00735"/>
</dbReference>
<evidence type="ECO:0000256" key="3">
    <source>
        <dbReference type="ARBA" id="ARBA00022821"/>
    </source>
</evidence>
<dbReference type="InterPro" id="IPR003591">
    <property type="entry name" value="Leu-rich_rpt_typical-subtyp"/>
</dbReference>
<dbReference type="InterPro" id="IPR035897">
    <property type="entry name" value="Toll_tir_struct_dom_sf"/>
</dbReference>
<keyword evidence="2" id="KW-0677">Repeat</keyword>
<keyword evidence="4" id="KW-0520">NAD</keyword>
<dbReference type="SUPFAM" id="SSF52058">
    <property type="entry name" value="L domain-like"/>
    <property type="match status" value="1"/>
</dbReference>
<proteinExistence type="predicted"/>
<dbReference type="Gene3D" id="3.40.50.10140">
    <property type="entry name" value="Toll/interleukin-1 receptor homology (TIR) domain"/>
    <property type="match status" value="1"/>
</dbReference>
<keyword evidence="1" id="KW-0433">Leucine-rich repeat</keyword>
<protein>
    <recommendedName>
        <fullName evidence="5">TIR domain-containing protein</fullName>
    </recommendedName>
</protein>
<evidence type="ECO:0000256" key="1">
    <source>
        <dbReference type="ARBA" id="ARBA00022614"/>
    </source>
</evidence>
<dbReference type="PANTHER" id="PTHR11017">
    <property type="entry name" value="LEUCINE-RICH REPEAT-CONTAINING PROTEIN"/>
    <property type="match status" value="1"/>
</dbReference>
<reference evidence="6" key="1">
    <citation type="submission" date="2013-07" db="EMBL/GenBank/DDBJ databases">
        <title>The genome of Eucalyptus grandis.</title>
        <authorList>
            <person name="Schmutz J."/>
            <person name="Hayes R."/>
            <person name="Myburg A."/>
            <person name="Tuskan G."/>
            <person name="Grattapaglia D."/>
            <person name="Rokhsar D.S."/>
        </authorList>
    </citation>
    <scope>NUCLEOTIDE SEQUENCE</scope>
    <source>
        <tissue evidence="6">Leaf extractions</tissue>
    </source>
</reference>
<keyword evidence="3" id="KW-0611">Plant defense</keyword>
<dbReference type="InterPro" id="IPR002182">
    <property type="entry name" value="NB-ARC"/>
</dbReference>
<dbReference type="GO" id="GO:0006952">
    <property type="term" value="P:defense response"/>
    <property type="evidence" value="ECO:0007669"/>
    <property type="project" value="UniProtKB-KW"/>
</dbReference>
<dbReference type="InParanoid" id="A0A059CDM4"/>
<sequence length="868" mass="98507">MSRRPSYEVFLSFRGPDTRKDFVDCLCTSLTDAGICVFMDEEELESGEEIHAQLIQAIRESKISIPVISKEYGSSKSCLMELEEMLKCKHNGSHIIIPIFYYVDPSDVRNCRGSFGRSLQGHKRNIDGKVIDYWKSALRRIGWLKGHHLGKTSKVSRHGKLIKQIVHQVLEKLKKKDLIVPKNLVGVDSYVQNIMAKLKVDYRNGQAVNIAPTRDIVLIHGIAGVGKTALAKHVYNQIHHLFDACSFLGPIRAEMKHHDVLFLQKKLISDVHKGNVQKFYCSDNALTHIQNRFLTMKILLLLDDVEDHEQLIAIVGELDWLGPGSRVILTSQRQDFLKYINGAVSFVLEPMVQHVALKLFCWHAFRSDSPLEEFKQRSTDIVAATGRLPLALELVGSSLFQEKSDGVWKDTLNALKVDPHKRVEAALEKSFTSLDWNEQQIFLDIACFFIGKDKRIPSYMWENCEYSPSTSIRALHARSFVEIGEDKELCMHEILKNFGQKKVKNENRNEPCKRSRLCIHEDALNVLKNSKGTKKVKALGLEFGDGSKENIRYLQKKEKKRENIRFGCDHFKGLKNLRFLKLDQADIQGNFGDCLSSLSWLDWRGCPKSFDERLLDLNLQNLVILDLSGSQVEEDWGGWGLLKRAIQLKVLKLTGCVQLMATPKFPALMELERLILEGCSKLAVIHRSFRNLKKLISLNMKGCSFLNELPDLDGSDIHKLSEFIESLKELKTLSLKNCRGLSYLPDGIGKLRSLQSLDLSHTGIQKLPPSVKDLKAMTVLTMRDTFIHEFPKAILNLEKLEEIDLSSCQKLEGKINCEIGTLSSLAILKLSDTRISSLPRCIFRLSCLRELHILGCSNLESPLTLPPS</sequence>
<feature type="domain" description="TIR" evidence="5">
    <location>
        <begin position="5"/>
        <end position="173"/>
    </location>
</feature>
<dbReference type="PRINTS" id="PR00364">
    <property type="entry name" value="DISEASERSIST"/>
</dbReference>
<dbReference type="InterPro" id="IPR000157">
    <property type="entry name" value="TIR_dom"/>
</dbReference>
<dbReference type="Gene3D" id="3.40.50.300">
    <property type="entry name" value="P-loop containing nucleotide triphosphate hydrolases"/>
    <property type="match status" value="1"/>
</dbReference>
<dbReference type="InterPro" id="IPR058192">
    <property type="entry name" value="WHD_ROQ1-like"/>
</dbReference>
<name>A0A059CDM4_EUCGR</name>
<dbReference type="PROSITE" id="PS50104">
    <property type="entry name" value="TIR"/>
    <property type="match status" value="1"/>
</dbReference>
<dbReference type="Pfam" id="PF00931">
    <property type="entry name" value="NB-ARC"/>
    <property type="match status" value="1"/>
</dbReference>
<dbReference type="Gene3D" id="1.10.8.430">
    <property type="entry name" value="Helical domain of apoptotic protease-activating factors"/>
    <property type="match status" value="1"/>
</dbReference>
<dbReference type="Pfam" id="PF23598">
    <property type="entry name" value="LRR_14"/>
    <property type="match status" value="1"/>
</dbReference>
<dbReference type="SMART" id="SM00369">
    <property type="entry name" value="LRR_TYP"/>
    <property type="match status" value="2"/>
</dbReference>
<dbReference type="GO" id="GO:0043531">
    <property type="term" value="F:ADP binding"/>
    <property type="evidence" value="ECO:0007669"/>
    <property type="project" value="InterPro"/>
</dbReference>
<accession>A0A059CDM4</accession>
<dbReference type="InterPro" id="IPR027417">
    <property type="entry name" value="P-loop_NTPase"/>
</dbReference>
<dbReference type="EMBL" id="KK198756">
    <property type="protein sequence ID" value="KCW76359.1"/>
    <property type="molecule type" value="Genomic_DNA"/>
</dbReference>
<dbReference type="InterPro" id="IPR042197">
    <property type="entry name" value="Apaf_helical"/>
</dbReference>
<dbReference type="AlphaFoldDB" id="A0A059CDM4"/>
<dbReference type="InterPro" id="IPR055414">
    <property type="entry name" value="LRR_R13L4/SHOC2-like"/>
</dbReference>
<dbReference type="Pfam" id="PF23282">
    <property type="entry name" value="WHD_ROQ1"/>
    <property type="match status" value="1"/>
</dbReference>
<dbReference type="InterPro" id="IPR032675">
    <property type="entry name" value="LRR_dom_sf"/>
</dbReference>
<dbReference type="SUPFAM" id="SSF52200">
    <property type="entry name" value="Toll/Interleukin receptor TIR domain"/>
    <property type="match status" value="1"/>
</dbReference>
<evidence type="ECO:0000256" key="2">
    <source>
        <dbReference type="ARBA" id="ARBA00022737"/>
    </source>
</evidence>
<dbReference type="PANTHER" id="PTHR11017:SF570">
    <property type="entry name" value="DISEASE RESISTANCE PROTEIN (TIR-NBS CLASS)-RELATED"/>
    <property type="match status" value="1"/>
</dbReference>
<dbReference type="FunFam" id="3.40.50.10140:FF:000007">
    <property type="entry name" value="Disease resistance protein (TIR-NBS-LRR class)"/>
    <property type="match status" value="1"/>
</dbReference>
<dbReference type="InterPro" id="IPR044974">
    <property type="entry name" value="Disease_R_plants"/>
</dbReference>
<dbReference type="Pfam" id="PF01582">
    <property type="entry name" value="TIR"/>
    <property type="match status" value="1"/>
</dbReference>
<dbReference type="SUPFAM" id="SSF52540">
    <property type="entry name" value="P-loop containing nucleoside triphosphate hydrolases"/>
    <property type="match status" value="1"/>
</dbReference>
<feature type="non-terminal residue" evidence="6">
    <location>
        <position position="868"/>
    </location>
</feature>
<organism evidence="6">
    <name type="scientific">Eucalyptus grandis</name>
    <name type="common">Flooded gum</name>
    <dbReference type="NCBI Taxonomy" id="71139"/>
    <lineage>
        <taxon>Eukaryota</taxon>
        <taxon>Viridiplantae</taxon>
        <taxon>Streptophyta</taxon>
        <taxon>Embryophyta</taxon>
        <taxon>Tracheophyta</taxon>
        <taxon>Spermatophyta</taxon>
        <taxon>Magnoliopsida</taxon>
        <taxon>eudicotyledons</taxon>
        <taxon>Gunneridae</taxon>
        <taxon>Pentapetalae</taxon>
        <taxon>rosids</taxon>
        <taxon>malvids</taxon>
        <taxon>Myrtales</taxon>
        <taxon>Myrtaceae</taxon>
        <taxon>Myrtoideae</taxon>
        <taxon>Eucalypteae</taxon>
        <taxon>Eucalyptus</taxon>
    </lineage>
</organism>
<evidence type="ECO:0000313" key="6">
    <source>
        <dbReference type="EMBL" id="KCW76359.1"/>
    </source>
</evidence>